<dbReference type="SUPFAM" id="SSF46785">
    <property type="entry name" value="Winged helix' DNA-binding domain"/>
    <property type="match status" value="1"/>
</dbReference>
<accession>A0A7J3M5A2</accession>
<dbReference type="Gene3D" id="1.10.10.10">
    <property type="entry name" value="Winged helix-like DNA-binding domain superfamily/Winged helix DNA-binding domain"/>
    <property type="match status" value="1"/>
</dbReference>
<dbReference type="InterPro" id="IPR036390">
    <property type="entry name" value="WH_DNA-bd_sf"/>
</dbReference>
<proteinExistence type="predicted"/>
<dbReference type="InterPro" id="IPR002481">
    <property type="entry name" value="FUR"/>
</dbReference>
<organism evidence="1">
    <name type="scientific">Archaeoglobus fulgidus</name>
    <dbReference type="NCBI Taxonomy" id="2234"/>
    <lineage>
        <taxon>Archaea</taxon>
        <taxon>Methanobacteriati</taxon>
        <taxon>Methanobacteriota</taxon>
        <taxon>Archaeoglobi</taxon>
        <taxon>Archaeoglobales</taxon>
        <taxon>Archaeoglobaceae</taxon>
        <taxon>Archaeoglobus</taxon>
    </lineage>
</organism>
<dbReference type="InterPro" id="IPR036388">
    <property type="entry name" value="WH-like_DNA-bd_sf"/>
</dbReference>
<evidence type="ECO:0000313" key="1">
    <source>
        <dbReference type="EMBL" id="HGT83464.1"/>
    </source>
</evidence>
<reference evidence="1" key="1">
    <citation type="journal article" date="2020" name="mSystems">
        <title>Genome- and Community-Level Interaction Insights into Carbon Utilization and Element Cycling Functions of Hydrothermarchaeota in Hydrothermal Sediment.</title>
        <authorList>
            <person name="Zhou Z."/>
            <person name="Liu Y."/>
            <person name="Xu W."/>
            <person name="Pan J."/>
            <person name="Luo Z.H."/>
            <person name="Li M."/>
        </authorList>
    </citation>
    <scope>NUCLEOTIDE SEQUENCE [LARGE SCALE GENOMIC DNA]</scope>
    <source>
        <strain evidence="1">SpSt-587</strain>
    </source>
</reference>
<dbReference type="Pfam" id="PF01475">
    <property type="entry name" value="FUR"/>
    <property type="match status" value="1"/>
</dbReference>
<comment type="caution">
    <text evidence="1">The sequence shown here is derived from an EMBL/GenBank/DDBJ whole genome shotgun (WGS) entry which is preliminary data.</text>
</comment>
<sequence>MWKNKAIEVMRSANLKLTPQRLKLIELIADLGIKHPTLSEILEKMREEFPTTSFSTLYTNVLMLKALKLLDVFTIGDEMRIELNLKPHLNIFEGEIRDFEDEELVKRIEERIGRKIKFLIAFVESERR</sequence>
<protein>
    <submittedName>
        <fullName evidence="1">Transcriptional repressor</fullName>
    </submittedName>
</protein>
<gene>
    <name evidence="1" type="ORF">ENT52_07050</name>
</gene>
<name>A0A7J3M5A2_ARCFL</name>
<dbReference type="EMBL" id="DSYZ01000130">
    <property type="protein sequence ID" value="HGT83464.1"/>
    <property type="molecule type" value="Genomic_DNA"/>
</dbReference>
<dbReference type="AlphaFoldDB" id="A0A7J3M5A2"/>
<dbReference type="GO" id="GO:0003700">
    <property type="term" value="F:DNA-binding transcription factor activity"/>
    <property type="evidence" value="ECO:0007669"/>
    <property type="project" value="InterPro"/>
</dbReference>